<dbReference type="STRING" id="1071918.SAMN05421544_10463"/>
<evidence type="ECO:0000313" key="2">
    <source>
        <dbReference type="EMBL" id="SDE17198.1"/>
    </source>
</evidence>
<organism evidence="2 3">
    <name type="scientific">Riemerella columbipharyngis</name>
    <dbReference type="NCBI Taxonomy" id="1071918"/>
    <lineage>
        <taxon>Bacteria</taxon>
        <taxon>Pseudomonadati</taxon>
        <taxon>Bacteroidota</taxon>
        <taxon>Flavobacteriia</taxon>
        <taxon>Flavobacteriales</taxon>
        <taxon>Weeksellaceae</taxon>
        <taxon>Riemerella</taxon>
    </lineage>
</organism>
<name>A0A1G7AQN9_9FLAO</name>
<gene>
    <name evidence="2" type="ORF">SAMN05421544_10463</name>
</gene>
<dbReference type="Pfam" id="PF13585">
    <property type="entry name" value="CHU_C"/>
    <property type="match status" value="1"/>
</dbReference>
<dbReference type="RefSeq" id="WP_092736110.1">
    <property type="nucleotide sequence ID" value="NZ_FNAS01000004.1"/>
</dbReference>
<dbReference type="InterPro" id="IPR026341">
    <property type="entry name" value="T9SS_type_B"/>
</dbReference>
<dbReference type="NCBIfam" id="TIGR04131">
    <property type="entry name" value="Bac_Flav_CTERM"/>
    <property type="match status" value="1"/>
</dbReference>
<dbReference type="AlphaFoldDB" id="A0A1G7AQN9"/>
<feature type="chain" id="PRO_5011763894" evidence="1">
    <location>
        <begin position="19"/>
        <end position="1195"/>
    </location>
</feature>
<proteinExistence type="predicted"/>
<dbReference type="OrthoDB" id="9765926at2"/>
<evidence type="ECO:0000313" key="3">
    <source>
        <dbReference type="Proteomes" id="UP000198517"/>
    </source>
</evidence>
<keyword evidence="3" id="KW-1185">Reference proteome</keyword>
<sequence>MKKLFLLLLINIIVRLNAQNTQYILSQDDTPLPHKIFYCEGKTFRLQGKDFPSGTQEVTDYTDISQFVEGSENVIFDGDGGANIFSQPIDIGFSFNFFGETYTQLVVGSNGRVVFSNNAELQNLHDKAKYEDRTFSDRDAVHPRVQLPSDRYNEVYKNSTQKFPVGLAQIFASYTDLNTNTQATGAGLAYKYKYLTINTKNAILISFSNMVHLNGDSNGNAYILLIDDSTNDKVVLYTKNKQRAGYNAILGIQNADGTKYFIPNGNTEYNNGKWSSTPTKAYAFTTGQTLTPNYQWQSDNGFHTTTKDITFTPSGDTDKLYLDIRFNENADIKKDTITFVKVKKPEIEGPIYGDCGKPATLRVKNPVEDAIYEWYKDGQNTPIGIGTEINIDSGTYFVKMLNILKNCGLASKKVSVNIDFSVIPTITFNEKTFNECDDKGLDKKKFDLESLVNYPKDESKYSFYFTDEQGNTLTQATIKSGEKKTYHIHVKVKDGIASPCKTAEGTFSILYISLPKAGNIYKDTLCDNIHSYDLENFKDHLRGQDYKYSYSLDNGQSFMAAKVIDPHIHSKVLVKIEHPDVNCTSVVNLEFVFNPKVTANQPYFSAIREAQQCASRTESFDLSQFDNLINNSPNVEITYYESEADAKNGRSPVNKGAYRSGMGTTTLWARVKDKTTGCVSDTYPIVTLIVYSKPKPKTDNITLETCPGNTVYNLRQTIDDNFFQSPLDQNIQLDIKYYDSYNIELSDHDIEHYDTAVHGNRPFIKLYYNATCDNTVYFNLTNYDAPHLLTDNIKICSETSYPLEAFKKLVLGNNQDYEFLNENGNPLAQDITLSTLPYTFKFKLKNKAHECIFSEEMKFYQGNPTAVKNTIGTFEKCDQDTNPDDGKTTFNLNDYRNEITDDANAELLFYTDSLRSNRISNPESFINNTAEQTIYGVASNPEKCPTSFSFKIKVNTPVEIQGINDQYLCYGEPLSMSLSNESDYRSVKWFLPNSSVVSLPRLELRYNEVSFGTYRVEATDGKGCISTKSFAVSDEHQPKIIKIIRDNTKIEVIAQDGDKPYTYIFNGKEQSSNILINPTDNEYTIQVSSATGCFGAPKKVYFLKFYNTITPNDDGKNDTWQVEYLDKMKEVSLTIMDRYGIVVFNSSDTNNLIWNGKLNGRPLPTGTYWYAAKWTDPSTGETESRQGWILLKNRN</sequence>
<accession>A0A1G7AQN9</accession>
<feature type="signal peptide" evidence="1">
    <location>
        <begin position="1"/>
        <end position="18"/>
    </location>
</feature>
<dbReference type="EMBL" id="FNAS01000004">
    <property type="protein sequence ID" value="SDE17198.1"/>
    <property type="molecule type" value="Genomic_DNA"/>
</dbReference>
<dbReference type="Proteomes" id="UP000198517">
    <property type="component" value="Unassembled WGS sequence"/>
</dbReference>
<keyword evidence="1" id="KW-0732">Signal</keyword>
<protein>
    <submittedName>
        <fullName evidence="2">Gliding motility-associated C-terminal domain-containing protein</fullName>
    </submittedName>
</protein>
<evidence type="ECO:0000256" key="1">
    <source>
        <dbReference type="SAM" id="SignalP"/>
    </source>
</evidence>
<reference evidence="2 3" key="1">
    <citation type="submission" date="2016-10" db="EMBL/GenBank/DDBJ databases">
        <authorList>
            <person name="de Groot N.N."/>
        </authorList>
    </citation>
    <scope>NUCLEOTIDE SEQUENCE [LARGE SCALE GENOMIC DNA]</scope>
    <source>
        <strain evidence="2 3">DSM 24015</strain>
    </source>
</reference>